<evidence type="ECO:0000313" key="2">
    <source>
        <dbReference type="EMBL" id="VDL66541.1"/>
    </source>
</evidence>
<dbReference type="PANTHER" id="PTHR44115">
    <property type="entry name" value="PROTEIN CBG09704"/>
    <property type="match status" value="1"/>
</dbReference>
<dbReference type="SUPFAM" id="SSF51735">
    <property type="entry name" value="NAD(P)-binding Rossmann-fold domains"/>
    <property type="match status" value="1"/>
</dbReference>
<keyword evidence="1" id="KW-0560">Oxidoreductase</keyword>
<dbReference type="AlphaFoldDB" id="A0A0N4XK99"/>
<dbReference type="PROSITE" id="PS00061">
    <property type="entry name" value="ADH_SHORT"/>
    <property type="match status" value="1"/>
</dbReference>
<dbReference type="InterPro" id="IPR002347">
    <property type="entry name" value="SDR_fam"/>
</dbReference>
<reference evidence="2 3" key="2">
    <citation type="submission" date="2018-11" db="EMBL/GenBank/DDBJ databases">
        <authorList>
            <consortium name="Pathogen Informatics"/>
        </authorList>
    </citation>
    <scope>NUCLEOTIDE SEQUENCE [LARGE SCALE GENOMIC DNA]</scope>
</reference>
<dbReference type="InterPro" id="IPR020904">
    <property type="entry name" value="Sc_DH/Rdtase_CS"/>
</dbReference>
<reference evidence="4" key="1">
    <citation type="submission" date="2017-02" db="UniProtKB">
        <authorList>
            <consortium name="WormBaseParasite"/>
        </authorList>
    </citation>
    <scope>IDENTIFICATION</scope>
</reference>
<dbReference type="Proteomes" id="UP000271162">
    <property type="component" value="Unassembled WGS sequence"/>
</dbReference>
<dbReference type="PRINTS" id="PR00081">
    <property type="entry name" value="GDHRDH"/>
</dbReference>
<keyword evidence="3" id="KW-1185">Reference proteome</keyword>
<dbReference type="PRINTS" id="PR00080">
    <property type="entry name" value="SDRFAMILY"/>
</dbReference>
<protein>
    <submittedName>
        <fullName evidence="4">SDR family oxidoreductase</fullName>
    </submittedName>
</protein>
<gene>
    <name evidence="2" type="ORF">NBR_LOCUS2952</name>
</gene>
<dbReference type="Gene3D" id="3.40.50.720">
    <property type="entry name" value="NAD(P)-binding Rossmann-like Domain"/>
    <property type="match status" value="1"/>
</dbReference>
<evidence type="ECO:0000256" key="1">
    <source>
        <dbReference type="ARBA" id="ARBA00023002"/>
    </source>
</evidence>
<dbReference type="OMA" id="PYYPIAK"/>
<proteinExistence type="predicted"/>
<dbReference type="WBParaSite" id="NBR_0000295101-mRNA-1">
    <property type="protein sequence ID" value="NBR_0000295101-mRNA-1"/>
    <property type="gene ID" value="NBR_0000295101"/>
</dbReference>
<organism evidence="4">
    <name type="scientific">Nippostrongylus brasiliensis</name>
    <name type="common">Rat hookworm</name>
    <dbReference type="NCBI Taxonomy" id="27835"/>
    <lineage>
        <taxon>Eukaryota</taxon>
        <taxon>Metazoa</taxon>
        <taxon>Ecdysozoa</taxon>
        <taxon>Nematoda</taxon>
        <taxon>Chromadorea</taxon>
        <taxon>Rhabditida</taxon>
        <taxon>Rhabditina</taxon>
        <taxon>Rhabditomorpha</taxon>
        <taxon>Strongyloidea</taxon>
        <taxon>Heligmosomidae</taxon>
        <taxon>Nippostrongylus</taxon>
    </lineage>
</organism>
<dbReference type="STRING" id="27835.A0A0N4XK99"/>
<name>A0A0N4XK99_NIPBR</name>
<sequence length="66" mass="7205">MQLTRLARPHLIASKGEIVNISSIVGQDFAFPNSPFYAIAKAGLDQFTRAIAIDLIEHGVRVNGVR</sequence>
<dbReference type="PANTHER" id="PTHR44115:SF4">
    <property type="entry name" value="OXIDOREDUCTASE"/>
    <property type="match status" value="1"/>
</dbReference>
<evidence type="ECO:0000313" key="3">
    <source>
        <dbReference type="Proteomes" id="UP000271162"/>
    </source>
</evidence>
<dbReference type="EMBL" id="UYSL01003903">
    <property type="protein sequence ID" value="VDL66541.1"/>
    <property type="molecule type" value="Genomic_DNA"/>
</dbReference>
<dbReference type="InterPro" id="IPR036291">
    <property type="entry name" value="NAD(P)-bd_dom_sf"/>
</dbReference>
<evidence type="ECO:0000313" key="4">
    <source>
        <dbReference type="WBParaSite" id="NBR_0000295101-mRNA-1"/>
    </source>
</evidence>
<accession>A0A0N4XK99</accession>
<dbReference type="Pfam" id="PF13561">
    <property type="entry name" value="adh_short_C2"/>
    <property type="match status" value="1"/>
</dbReference>
<dbReference type="GO" id="GO:0016491">
    <property type="term" value="F:oxidoreductase activity"/>
    <property type="evidence" value="ECO:0007669"/>
    <property type="project" value="UniProtKB-KW"/>
</dbReference>